<sequence length="87" mass="9419">MIIRVAILDKMARNLFAFIHRDLGAAEMRLLSVLRRQTHCVGAGTRGRNAAWGVEGAGLTRGEILYTVAGIELGRGALARPHRPGVD</sequence>
<name>A0A2Z4FLT1_9DELT</name>
<dbReference type="Proteomes" id="UP000249799">
    <property type="component" value="Chromosome"/>
</dbReference>
<reference evidence="1 2" key="1">
    <citation type="submission" date="2018-06" db="EMBL/GenBank/DDBJ databases">
        <title>Lujinxingia sediminis gen. nov. sp. nov., a new facultative anaerobic member of the class Deltaproteobacteria, and proposal of Lujinxingaceae fam. nov.</title>
        <authorList>
            <person name="Guo L.-Y."/>
            <person name="Li C.-M."/>
            <person name="Wang S."/>
            <person name="Du Z.-J."/>
        </authorList>
    </citation>
    <scope>NUCLEOTIDE SEQUENCE [LARGE SCALE GENOMIC DNA]</scope>
    <source>
        <strain evidence="1 2">FA350</strain>
    </source>
</reference>
<keyword evidence="2" id="KW-1185">Reference proteome</keyword>
<organism evidence="1 2">
    <name type="scientific">Bradymonas sediminis</name>
    <dbReference type="NCBI Taxonomy" id="1548548"/>
    <lineage>
        <taxon>Bacteria</taxon>
        <taxon>Deltaproteobacteria</taxon>
        <taxon>Bradymonadales</taxon>
        <taxon>Bradymonadaceae</taxon>
        <taxon>Bradymonas</taxon>
    </lineage>
</organism>
<evidence type="ECO:0000313" key="2">
    <source>
        <dbReference type="Proteomes" id="UP000249799"/>
    </source>
</evidence>
<evidence type="ECO:0000313" key="1">
    <source>
        <dbReference type="EMBL" id="AWV89939.1"/>
    </source>
</evidence>
<gene>
    <name evidence="1" type="ORF">DN745_11550</name>
</gene>
<dbReference type="KEGG" id="bsed:DN745_11550"/>
<protein>
    <submittedName>
        <fullName evidence="1">Uncharacterized protein</fullName>
    </submittedName>
</protein>
<accession>A0A2Z4FLT1</accession>
<proteinExistence type="predicted"/>
<dbReference type="AlphaFoldDB" id="A0A2Z4FLT1"/>
<dbReference type="EMBL" id="CP030032">
    <property type="protein sequence ID" value="AWV89939.1"/>
    <property type="molecule type" value="Genomic_DNA"/>
</dbReference>